<dbReference type="Pfam" id="PF04325">
    <property type="entry name" value="DUF465"/>
    <property type="match status" value="1"/>
</dbReference>
<dbReference type="InterPro" id="IPR007420">
    <property type="entry name" value="DUF465"/>
</dbReference>
<organism evidence="1 2">
    <name type="scientific">Salinivibrio costicola</name>
    <name type="common">Vibrio costicola</name>
    <dbReference type="NCBI Taxonomy" id="51367"/>
    <lineage>
        <taxon>Bacteria</taxon>
        <taxon>Pseudomonadati</taxon>
        <taxon>Pseudomonadota</taxon>
        <taxon>Gammaproteobacteria</taxon>
        <taxon>Vibrionales</taxon>
        <taxon>Vibrionaceae</taxon>
        <taxon>Salinivibrio</taxon>
    </lineage>
</organism>
<accession>A0ABX6K8B3</accession>
<dbReference type="Proteomes" id="UP000501408">
    <property type="component" value="Chromosome 2"/>
</dbReference>
<evidence type="ECO:0000313" key="2">
    <source>
        <dbReference type="Proteomes" id="UP000501408"/>
    </source>
</evidence>
<dbReference type="InterPro" id="IPR038444">
    <property type="entry name" value="DUF465_sf"/>
</dbReference>
<dbReference type="RefSeq" id="WP_167315291.1">
    <property type="nucleotide sequence ID" value="NZ_CP050267.1"/>
</dbReference>
<proteinExistence type="predicted"/>
<dbReference type="Gene3D" id="6.10.280.50">
    <property type="match status" value="1"/>
</dbReference>
<reference evidence="1 2" key="1">
    <citation type="submission" date="2020-03" db="EMBL/GenBank/DDBJ databases">
        <title>Genome mining reveals the biosynthetic pathways of PHA and ectoines of the halophilic strain Salinivibrio costicola M318 isolated from fermented shrimp paste.</title>
        <authorList>
            <person name="Doan T.V."/>
            <person name="Tran L.T."/>
            <person name="Trieu T.A."/>
            <person name="Nguyen Q.V."/>
            <person name="Quach T.N."/>
            <person name="Phi T.Q."/>
            <person name="Kumar S."/>
        </authorList>
    </citation>
    <scope>NUCLEOTIDE SEQUENCE [LARGE SCALE GENOMIC DNA]</scope>
    <source>
        <strain evidence="1 2">M318</strain>
    </source>
</reference>
<dbReference type="EMBL" id="CP050267">
    <property type="protein sequence ID" value="QIR07769.1"/>
    <property type="molecule type" value="Genomic_DNA"/>
</dbReference>
<evidence type="ECO:0000313" key="1">
    <source>
        <dbReference type="EMBL" id="QIR07769.1"/>
    </source>
</evidence>
<keyword evidence="2" id="KW-1185">Reference proteome</keyword>
<name>A0ABX6K8B3_SALCS</name>
<gene>
    <name evidence="1" type="ORF">HBA18_15345</name>
</gene>
<protein>
    <submittedName>
        <fullName evidence="1">DUF465 domain-containing protein</fullName>
    </submittedName>
</protein>
<sequence>MQGENHALIFEFPEYRERIHDLKANDPDFQLDAKRYHQLDHHIRGLEMKQIPTSDEIFTAMKKQRAHLKDRLYRKLSVH</sequence>